<dbReference type="InterPro" id="IPR029068">
    <property type="entry name" value="Glyas_Bleomycin-R_OHBP_Dase"/>
</dbReference>
<evidence type="ECO:0000313" key="2">
    <source>
        <dbReference type="EMBL" id="SUB79116.1"/>
    </source>
</evidence>
<sequence>MRIRQIDHFVLTTRSLADCLHFYVGVLGMRHEEHGGHHALLFGTQKINVHTAKGEFQPAAQCPEYGSQDFCLVTDDALQTVEEEIRRAGWPVELGPVGRHGAMGAMESLYLRDPDGNLVELAHYRE</sequence>
<dbReference type="Proteomes" id="UP000255283">
    <property type="component" value="Unassembled WGS sequence"/>
</dbReference>
<organism evidence="2 3">
    <name type="scientific">Segatella buccae</name>
    <dbReference type="NCBI Taxonomy" id="28126"/>
    <lineage>
        <taxon>Bacteria</taxon>
        <taxon>Pseudomonadati</taxon>
        <taxon>Bacteroidota</taxon>
        <taxon>Bacteroidia</taxon>
        <taxon>Bacteroidales</taxon>
        <taxon>Prevotellaceae</taxon>
        <taxon>Segatella</taxon>
    </lineage>
</organism>
<dbReference type="PANTHER" id="PTHR21366:SF14">
    <property type="entry name" value="GLYOXALASE DOMAIN-CONTAINING PROTEIN 5"/>
    <property type="match status" value="1"/>
</dbReference>
<dbReference type="PANTHER" id="PTHR21366">
    <property type="entry name" value="GLYOXALASE FAMILY PROTEIN"/>
    <property type="match status" value="1"/>
</dbReference>
<dbReference type="InterPro" id="IPR050383">
    <property type="entry name" value="GlyoxalaseI/FosfomycinResist"/>
</dbReference>
<dbReference type="PROSITE" id="PS51819">
    <property type="entry name" value="VOC"/>
    <property type="match status" value="1"/>
</dbReference>
<accession>A0AAQ1UGT2</accession>
<feature type="domain" description="VOC" evidence="1">
    <location>
        <begin position="5"/>
        <end position="124"/>
    </location>
</feature>
<dbReference type="EMBL" id="UGTJ01000001">
    <property type="protein sequence ID" value="SUB79116.1"/>
    <property type="molecule type" value="Genomic_DNA"/>
</dbReference>
<evidence type="ECO:0000259" key="1">
    <source>
        <dbReference type="PROSITE" id="PS51819"/>
    </source>
</evidence>
<comment type="caution">
    <text evidence="2">The sequence shown here is derived from an EMBL/GenBank/DDBJ whole genome shotgun (WGS) entry which is preliminary data.</text>
</comment>
<evidence type="ECO:0000313" key="3">
    <source>
        <dbReference type="Proteomes" id="UP000255283"/>
    </source>
</evidence>
<reference evidence="2 3" key="1">
    <citation type="submission" date="2018-06" db="EMBL/GenBank/DDBJ databases">
        <authorList>
            <consortium name="Pathogen Informatics"/>
            <person name="Doyle S."/>
        </authorList>
    </citation>
    <scope>NUCLEOTIDE SEQUENCE [LARGE SCALE GENOMIC DNA]</scope>
    <source>
        <strain evidence="2 3">NCTC13063</strain>
    </source>
</reference>
<dbReference type="RefSeq" id="WP_115153089.1">
    <property type="nucleotide sequence ID" value="NZ_DBFWLE010000008.1"/>
</dbReference>
<dbReference type="Gene3D" id="3.10.180.10">
    <property type="entry name" value="2,3-Dihydroxybiphenyl 1,2-Dioxygenase, domain 1"/>
    <property type="match status" value="1"/>
</dbReference>
<dbReference type="AlphaFoldDB" id="A0AAQ1UGT2"/>
<protein>
    <submittedName>
        <fullName evidence="2">Virulence protein STM3117</fullName>
    </submittedName>
</protein>
<dbReference type="InterPro" id="IPR037523">
    <property type="entry name" value="VOC_core"/>
</dbReference>
<dbReference type="Pfam" id="PF00903">
    <property type="entry name" value="Glyoxalase"/>
    <property type="match status" value="1"/>
</dbReference>
<gene>
    <name evidence="2" type="ORF">NCTC13063_00371</name>
</gene>
<dbReference type="SUPFAM" id="SSF54593">
    <property type="entry name" value="Glyoxalase/Bleomycin resistance protein/Dihydroxybiphenyl dioxygenase"/>
    <property type="match status" value="1"/>
</dbReference>
<proteinExistence type="predicted"/>
<name>A0AAQ1UGT2_9BACT</name>
<dbReference type="InterPro" id="IPR004360">
    <property type="entry name" value="Glyas_Fos-R_dOase_dom"/>
</dbReference>